<keyword evidence="3" id="KW-1185">Reference proteome</keyword>
<evidence type="ECO:0000313" key="2">
    <source>
        <dbReference type="EMBL" id="MBB3051827.1"/>
    </source>
</evidence>
<organism evidence="2 3">
    <name type="scientific">Prauserella isguenensis</name>
    <dbReference type="NCBI Taxonomy" id="1470180"/>
    <lineage>
        <taxon>Bacteria</taxon>
        <taxon>Bacillati</taxon>
        <taxon>Actinomycetota</taxon>
        <taxon>Actinomycetes</taxon>
        <taxon>Pseudonocardiales</taxon>
        <taxon>Pseudonocardiaceae</taxon>
        <taxon>Prauserella</taxon>
    </lineage>
</organism>
<dbReference type="Proteomes" id="UP000550714">
    <property type="component" value="Unassembled WGS sequence"/>
</dbReference>
<dbReference type="RefSeq" id="WP_343053920.1">
    <property type="nucleotide sequence ID" value="NZ_JACHWU010000003.1"/>
</dbReference>
<evidence type="ECO:0000313" key="3">
    <source>
        <dbReference type="Proteomes" id="UP000550714"/>
    </source>
</evidence>
<proteinExistence type="predicted"/>
<feature type="region of interest" description="Disordered" evidence="1">
    <location>
        <begin position="91"/>
        <end position="117"/>
    </location>
</feature>
<evidence type="ECO:0000256" key="1">
    <source>
        <dbReference type="SAM" id="MobiDB-lite"/>
    </source>
</evidence>
<accession>A0A839S582</accession>
<feature type="compositionally biased region" description="Gly residues" evidence="1">
    <location>
        <begin position="95"/>
        <end position="116"/>
    </location>
</feature>
<gene>
    <name evidence="2" type="ORF">FHS23_002856</name>
</gene>
<protein>
    <submittedName>
        <fullName evidence="2">Uncharacterized protein</fullName>
    </submittedName>
</protein>
<name>A0A839S582_9PSEU</name>
<sequence>MNPALGDCGGEATVDRLREAWRRAVTAELCWTNPDGTPAAIAVTPVVRGAGSATPTLCAALPYARADEVAGLREADAAVFAVTDSRSLPADAGAPGAGAAGSGGAGSGGAGSGGAGAAAEAPVRTGVAASGTVRIVDDLKGELFTDELLDQELVKYPPSRTLADSVLLRRENWWWLPRIVVELTGPAAGPGSPEEAHPPERTNPARHGLLVTATADAPGSLRAPELRSVDVDVDATPHAAAPTGVTGLRDLTGEPPPPAPSALVFGYDYTMPDLERWETWSLAGRVSGGRLSVDARSGTPGDDLRTLGLLARTRRHRALAKACRAGVRAAERHLHPAP</sequence>
<reference evidence="2 3" key="1">
    <citation type="submission" date="2020-08" db="EMBL/GenBank/DDBJ databases">
        <title>Genomic Encyclopedia of Type Strains, Phase III (KMG-III): the genomes of soil and plant-associated and newly described type strains.</title>
        <authorList>
            <person name="Whitman W."/>
        </authorList>
    </citation>
    <scope>NUCLEOTIDE SEQUENCE [LARGE SCALE GENOMIC DNA]</scope>
    <source>
        <strain evidence="2 3">CECT 8577</strain>
    </source>
</reference>
<dbReference type="EMBL" id="JACHWU010000003">
    <property type="protein sequence ID" value="MBB3051827.1"/>
    <property type="molecule type" value="Genomic_DNA"/>
</dbReference>
<dbReference type="AlphaFoldDB" id="A0A839S582"/>
<comment type="caution">
    <text evidence="2">The sequence shown here is derived from an EMBL/GenBank/DDBJ whole genome shotgun (WGS) entry which is preliminary data.</text>
</comment>